<proteinExistence type="predicted"/>
<gene>
    <name evidence="1" type="ORF">DID88_005150</name>
</gene>
<evidence type="ECO:0000313" key="2">
    <source>
        <dbReference type="Proteomes" id="UP000249056"/>
    </source>
</evidence>
<keyword evidence="2" id="KW-1185">Reference proteome</keyword>
<dbReference type="InterPro" id="IPR029035">
    <property type="entry name" value="DHS-like_NAD/FAD-binding_dom"/>
</dbReference>
<dbReference type="Gene3D" id="3.40.50.1220">
    <property type="entry name" value="TPP-binding domain"/>
    <property type="match status" value="1"/>
</dbReference>
<reference evidence="1 2" key="1">
    <citation type="submission" date="2018-06" db="EMBL/GenBank/DDBJ databases">
        <title>Genome Sequence of the Brown Rot Fungal Pathogen Monilinia fructigena.</title>
        <authorList>
            <person name="Landi L."/>
            <person name="De Miccolis Angelini R.M."/>
            <person name="Pollastro S."/>
            <person name="Abate D."/>
            <person name="Faretra F."/>
            <person name="Romanazzi G."/>
        </authorList>
    </citation>
    <scope>NUCLEOTIDE SEQUENCE [LARGE SCALE GENOMIC DNA]</scope>
    <source>
        <strain evidence="1 2">Mfrg269</strain>
    </source>
</reference>
<dbReference type="AlphaFoldDB" id="A0A395IE31"/>
<protein>
    <submittedName>
        <fullName evidence="1">Uncharacterized protein</fullName>
    </submittedName>
</protein>
<dbReference type="SUPFAM" id="SSF52467">
    <property type="entry name" value="DHS-like NAD/FAD-binding domain"/>
    <property type="match status" value="1"/>
</dbReference>
<dbReference type="Proteomes" id="UP000249056">
    <property type="component" value="Unassembled WGS sequence"/>
</dbReference>
<name>A0A395IE31_9HELO</name>
<organism evidence="1 2">
    <name type="scientific">Monilinia fructigena</name>
    <dbReference type="NCBI Taxonomy" id="38457"/>
    <lineage>
        <taxon>Eukaryota</taxon>
        <taxon>Fungi</taxon>
        <taxon>Dikarya</taxon>
        <taxon>Ascomycota</taxon>
        <taxon>Pezizomycotina</taxon>
        <taxon>Leotiomycetes</taxon>
        <taxon>Helotiales</taxon>
        <taxon>Sclerotiniaceae</taxon>
        <taxon>Monilinia</taxon>
    </lineage>
</organism>
<dbReference type="OrthoDB" id="3547836at2759"/>
<evidence type="ECO:0000313" key="1">
    <source>
        <dbReference type="EMBL" id="RAL58446.1"/>
    </source>
</evidence>
<sequence>MDNLASENRLLRHITQNIDCLEQKSPDLNAKTLRLHGQIDQTAYRRANPPSSKIFPDPPEFSAAAPYLSLRAITFLYHSVIPNTSCGYSNYIFFFQNFHFLFRLSLTSLAAHPAASYQLCQPKSSYS</sequence>
<comment type="caution">
    <text evidence="1">The sequence shown here is derived from an EMBL/GenBank/DDBJ whole genome shotgun (WGS) entry which is preliminary data.</text>
</comment>
<accession>A0A395IE31</accession>
<dbReference type="EMBL" id="QKRW01000082">
    <property type="protein sequence ID" value="RAL58446.1"/>
    <property type="molecule type" value="Genomic_DNA"/>
</dbReference>